<evidence type="ECO:0000256" key="1">
    <source>
        <dbReference type="ARBA" id="ARBA00010617"/>
    </source>
</evidence>
<dbReference type="PROSITE" id="PS00086">
    <property type="entry name" value="CYTOCHROME_P450"/>
    <property type="match status" value="1"/>
</dbReference>
<feature type="compositionally biased region" description="Basic and acidic residues" evidence="3">
    <location>
        <begin position="1"/>
        <end position="13"/>
    </location>
</feature>
<dbReference type="EMBL" id="BAABEP010000053">
    <property type="protein sequence ID" value="GAA3750959.1"/>
    <property type="molecule type" value="Genomic_DNA"/>
</dbReference>
<sequence length="415" mass="45083">MKDAMKDAVREESAEAAQGEEVWPLPRRCPLAPPRGLAERLRTAPVARIRLWDGSSAWVVTRYDDVRAVLSDPRTSVDPRINGYPQVNAGLAAVRHAERSMLNRDDPEHAAVRRRVSGQFTVRKVEALRPVIQRVVDERVDDLLAGPMPADFVHGFALAVPLGIICELLGVPFGDRALFEGWTATMFDPAAGPARSTAASRAMSEYLARLVRAKKEDPRDDLLSSLAAGQPAAGAMTEAELANLARVLLIAGHETTAATIALGTLHLLGHPAQAAELREATDPALVAGAVEELLRITTVVQSGRRRVATADIELGGQLIRKGEGIVVAGDIANRDPAVFADPDTLDIHRGARHHVTFGYGVHQCLGQVLARAELQTVFGTLFRRIPRLALAVPLEELRFKDDMVTYGVHRMPVTW</sequence>
<evidence type="ECO:0000256" key="2">
    <source>
        <dbReference type="RuleBase" id="RU000461"/>
    </source>
</evidence>
<keyword evidence="2" id="KW-0560">Oxidoreductase</keyword>
<dbReference type="InterPro" id="IPR002397">
    <property type="entry name" value="Cyt_P450_B"/>
</dbReference>
<evidence type="ECO:0000256" key="3">
    <source>
        <dbReference type="SAM" id="MobiDB-lite"/>
    </source>
</evidence>
<keyword evidence="2" id="KW-0349">Heme</keyword>
<evidence type="ECO:0000313" key="5">
    <source>
        <dbReference type="Proteomes" id="UP001499884"/>
    </source>
</evidence>
<protein>
    <submittedName>
        <fullName evidence="4">Cytochrome P450</fullName>
    </submittedName>
</protein>
<evidence type="ECO:0000313" key="4">
    <source>
        <dbReference type="EMBL" id="GAA3750959.1"/>
    </source>
</evidence>
<dbReference type="CDD" id="cd11030">
    <property type="entry name" value="CYP105-like"/>
    <property type="match status" value="1"/>
</dbReference>
<keyword evidence="2" id="KW-0408">Iron</keyword>
<comment type="similarity">
    <text evidence="1 2">Belongs to the cytochrome P450 family.</text>
</comment>
<keyword evidence="2" id="KW-0503">Monooxygenase</keyword>
<accession>A0ABP7FXH5</accession>
<dbReference type="InterPro" id="IPR036396">
    <property type="entry name" value="Cyt_P450_sf"/>
</dbReference>
<dbReference type="PRINTS" id="PR00385">
    <property type="entry name" value="P450"/>
</dbReference>
<reference evidence="5" key="1">
    <citation type="journal article" date="2019" name="Int. J. Syst. Evol. Microbiol.">
        <title>The Global Catalogue of Microorganisms (GCM) 10K type strain sequencing project: providing services to taxonomists for standard genome sequencing and annotation.</title>
        <authorList>
            <consortium name="The Broad Institute Genomics Platform"/>
            <consortium name="The Broad Institute Genome Sequencing Center for Infectious Disease"/>
            <person name="Wu L."/>
            <person name="Ma J."/>
        </authorList>
    </citation>
    <scope>NUCLEOTIDE SEQUENCE [LARGE SCALE GENOMIC DNA]</scope>
    <source>
        <strain evidence="5">JCM 30846</strain>
    </source>
</reference>
<dbReference type="InterPro" id="IPR001128">
    <property type="entry name" value="Cyt_P450"/>
</dbReference>
<dbReference type="Proteomes" id="UP001499884">
    <property type="component" value="Unassembled WGS sequence"/>
</dbReference>
<dbReference type="InterPro" id="IPR017972">
    <property type="entry name" value="Cyt_P450_CS"/>
</dbReference>
<name>A0ABP7FXH5_9ACTN</name>
<dbReference type="PRINTS" id="PR00359">
    <property type="entry name" value="BP450"/>
</dbReference>
<keyword evidence="2" id="KW-0479">Metal-binding</keyword>
<keyword evidence="5" id="KW-1185">Reference proteome</keyword>
<comment type="caution">
    <text evidence="4">The sequence shown here is derived from an EMBL/GenBank/DDBJ whole genome shotgun (WGS) entry which is preliminary data.</text>
</comment>
<dbReference type="RefSeq" id="WP_345652725.1">
    <property type="nucleotide sequence ID" value="NZ_BAABEP010000053.1"/>
</dbReference>
<dbReference type="PANTHER" id="PTHR46696">
    <property type="entry name" value="P450, PUTATIVE (EUROFUNG)-RELATED"/>
    <property type="match status" value="1"/>
</dbReference>
<dbReference type="Pfam" id="PF00067">
    <property type="entry name" value="p450"/>
    <property type="match status" value="1"/>
</dbReference>
<feature type="region of interest" description="Disordered" evidence="3">
    <location>
        <begin position="1"/>
        <end position="21"/>
    </location>
</feature>
<organism evidence="4 5">
    <name type="scientific">Streptomyces tremellae</name>
    <dbReference type="NCBI Taxonomy" id="1124239"/>
    <lineage>
        <taxon>Bacteria</taxon>
        <taxon>Bacillati</taxon>
        <taxon>Actinomycetota</taxon>
        <taxon>Actinomycetes</taxon>
        <taxon>Kitasatosporales</taxon>
        <taxon>Streptomycetaceae</taxon>
        <taxon>Streptomyces</taxon>
    </lineage>
</organism>
<proteinExistence type="inferred from homology"/>
<gene>
    <name evidence="4" type="ORF">GCM10023082_53650</name>
</gene>
<dbReference type="Gene3D" id="1.10.630.10">
    <property type="entry name" value="Cytochrome P450"/>
    <property type="match status" value="1"/>
</dbReference>
<dbReference type="PANTHER" id="PTHR46696:SF1">
    <property type="entry name" value="CYTOCHROME P450 YJIB-RELATED"/>
    <property type="match status" value="1"/>
</dbReference>
<dbReference type="SUPFAM" id="SSF48264">
    <property type="entry name" value="Cytochrome P450"/>
    <property type="match status" value="1"/>
</dbReference>